<feature type="active site" description="Proton acceptor" evidence="12">
    <location>
        <position position="828"/>
    </location>
</feature>
<comment type="caution">
    <text evidence="18">The sequence shown here is derived from an EMBL/GenBank/DDBJ whole genome shotgun (WGS) entry which is preliminary data.</text>
</comment>
<comment type="similarity">
    <text evidence="2">Belongs to the peptidase C19 family.</text>
</comment>
<evidence type="ECO:0000256" key="3">
    <source>
        <dbReference type="ARBA" id="ARBA00012759"/>
    </source>
</evidence>
<dbReference type="PANTHER" id="PTHR24006:SF664">
    <property type="entry name" value="UBIQUITIN CARBOXYL-TERMINAL HYDROLASE"/>
    <property type="match status" value="1"/>
</dbReference>
<dbReference type="InterPro" id="IPR001394">
    <property type="entry name" value="Peptidase_C19_UCH"/>
</dbReference>
<dbReference type="SUPFAM" id="SSF54001">
    <property type="entry name" value="Cysteine proteinases"/>
    <property type="match status" value="1"/>
</dbReference>
<feature type="domain" description="UBP-type" evidence="17">
    <location>
        <begin position="169"/>
        <end position="286"/>
    </location>
</feature>
<sequence length="867" mass="100716">MADIKNIIASISSSLREPSNDDIIYLDECSVTGHKDTFEEGVFIDLISFESFSLKCLKYNYSRMMNQGKNQEIRLGGRFYLNIKKKKNLLDKIEKSDITTLSINSEGGFKEKKMYEYKCEYFIYDFETKMYIELEEVDDEHVKNVCNSIINHRNEIKKEKLNKWVNEIKESKYAKDLIQLPNIKIKNENIECAVCKAKKNIWLNLSDGYIGCGRKIFNYGGGCLNNEEGAALKHYYESGKKYPLVVKIGTITKEGEADVFSYADDENDSVIDPYIETHLKNLGINIMNLNKTEITTLEKEIQENQNINFSSILDQDIQLICKQGKVGFLNLGNTCYMNSALQVLLSIRDISDRYINNIFDFLLTLDCKMKTHHDLFIQYSKLCYMIFQNDYINNKKNYIKHFKQECIKRNVDVNYDSDVDEENCVSINPYMFRTCVNQKSNSFCNNNQQDIFEYLSYLLNELIENENNNIFHRILNGNSSNKRKLNQVDNIEHGIIETEQQSKKNNNVSTLDGSSDHHTMKKNEKSLFNFFTFEMDQTIVSNEHNISRSSFQNNILSLDIPIDNSVLKNWEEQVTNIRITLLDCLKNFIKKDTIDEYYCEQKKTKVFAQKDIKFKTFPPYLFIHLKRFYADENWNAKKINIPVETDEYINLEFMRSEKSSLLSEDNLCQSEKDTNFVSKNNLNNDAHIMNQHKDLLESLLDLGFQKEKVIEAIKKVKVKNVNNCISYIYGEDSVELDLQEINHGTEVNSEKLNSILSMGVNKDVAMASLCINKNDLQKSIDYIFSNLDELTESKCASILNRNKCDDGLANYELIASIVHIGNNANSGHYVCYIKDNSQWYVCNDNKIGLCETNKGKDKAYIHLYKRI</sequence>
<evidence type="ECO:0000256" key="14">
    <source>
        <dbReference type="PROSITE-ProRule" id="PRU00502"/>
    </source>
</evidence>
<evidence type="ECO:0000256" key="13">
    <source>
        <dbReference type="PIRSR" id="PIRSR016308-3"/>
    </source>
</evidence>
<dbReference type="PROSITE" id="PS50235">
    <property type="entry name" value="USP_3"/>
    <property type="match status" value="1"/>
</dbReference>
<dbReference type="AlphaFoldDB" id="A0A1Y1JDJ3"/>
<keyword evidence="5 13" id="KW-0479">Metal-binding</keyword>
<evidence type="ECO:0000256" key="2">
    <source>
        <dbReference type="ARBA" id="ARBA00009085"/>
    </source>
</evidence>
<dbReference type="InterPro" id="IPR015940">
    <property type="entry name" value="UBA"/>
</dbReference>
<reference evidence="19" key="1">
    <citation type="submission" date="2017-04" db="EMBL/GenBank/DDBJ databases">
        <title>Plasmodium gonderi genome.</title>
        <authorList>
            <person name="Arisue N."/>
            <person name="Honma H."/>
            <person name="Kawai S."/>
            <person name="Tougan T."/>
            <person name="Tanabe K."/>
            <person name="Horii T."/>
        </authorList>
    </citation>
    <scope>NUCLEOTIDE SEQUENCE [LARGE SCALE GENOMIC DNA]</scope>
    <source>
        <strain evidence="19">ATCC 30045</strain>
    </source>
</reference>
<dbReference type="EC" id="3.4.19.12" evidence="3"/>
<evidence type="ECO:0000313" key="19">
    <source>
        <dbReference type="Proteomes" id="UP000195521"/>
    </source>
</evidence>
<dbReference type="SUPFAM" id="SSF57850">
    <property type="entry name" value="RING/U-box"/>
    <property type="match status" value="1"/>
</dbReference>
<evidence type="ECO:0000256" key="1">
    <source>
        <dbReference type="ARBA" id="ARBA00000707"/>
    </source>
</evidence>
<dbReference type="Pfam" id="PF17807">
    <property type="entry name" value="zf-UBP_var"/>
    <property type="match status" value="1"/>
</dbReference>
<dbReference type="InterPro" id="IPR018200">
    <property type="entry name" value="USP_CS"/>
</dbReference>
<evidence type="ECO:0000259" key="15">
    <source>
        <dbReference type="PROSITE" id="PS50030"/>
    </source>
</evidence>
<evidence type="ECO:0000256" key="5">
    <source>
        <dbReference type="ARBA" id="ARBA00022723"/>
    </source>
</evidence>
<evidence type="ECO:0000256" key="6">
    <source>
        <dbReference type="ARBA" id="ARBA00022737"/>
    </source>
</evidence>
<feature type="domain" description="UBA" evidence="15">
    <location>
        <begin position="746"/>
        <end position="786"/>
    </location>
</feature>
<dbReference type="GO" id="GO:0006508">
    <property type="term" value="P:proteolysis"/>
    <property type="evidence" value="ECO:0007669"/>
    <property type="project" value="UniProtKB-KW"/>
</dbReference>
<proteinExistence type="inferred from homology"/>
<dbReference type="InterPro" id="IPR041432">
    <property type="entry name" value="UBP13_Znf-UBP_var"/>
</dbReference>
<gene>
    <name evidence="18" type="ORF">PGO_051680</name>
</gene>
<dbReference type="InterPro" id="IPR013083">
    <property type="entry name" value="Znf_RING/FYVE/PHD"/>
</dbReference>
<dbReference type="InterPro" id="IPR028889">
    <property type="entry name" value="USP"/>
</dbReference>
<feature type="binding site" evidence="13">
    <location>
        <position position="212"/>
    </location>
    <ligand>
        <name>Zn(2+)</name>
        <dbReference type="ChEBI" id="CHEBI:29105"/>
    </ligand>
</feature>
<dbReference type="PIRSF" id="PIRSF016308">
    <property type="entry name" value="UBP"/>
    <property type="match status" value="1"/>
</dbReference>
<protein>
    <recommendedName>
        <fullName evidence="3">ubiquitinyl hydrolase 1</fullName>
        <ecNumber evidence="3">3.4.19.12</ecNumber>
    </recommendedName>
</protein>
<evidence type="ECO:0000256" key="8">
    <source>
        <dbReference type="ARBA" id="ARBA00022786"/>
    </source>
</evidence>
<feature type="active site" description="Nucleophile" evidence="12">
    <location>
        <position position="335"/>
    </location>
</feature>
<dbReference type="GO" id="GO:0008270">
    <property type="term" value="F:zinc ion binding"/>
    <property type="evidence" value="ECO:0007669"/>
    <property type="project" value="UniProtKB-KW"/>
</dbReference>
<dbReference type="GeneID" id="39746470"/>
<keyword evidence="11 13" id="KW-0862">Zinc</keyword>
<evidence type="ECO:0000256" key="12">
    <source>
        <dbReference type="PIRSR" id="PIRSR016308-1"/>
    </source>
</evidence>
<dbReference type="RefSeq" id="XP_028542347.1">
    <property type="nucleotide sequence ID" value="XM_028686546.1"/>
</dbReference>
<dbReference type="SMART" id="SM00165">
    <property type="entry name" value="UBA"/>
    <property type="match status" value="2"/>
</dbReference>
<dbReference type="GO" id="GO:0016579">
    <property type="term" value="P:protein deubiquitination"/>
    <property type="evidence" value="ECO:0007669"/>
    <property type="project" value="InterPro"/>
</dbReference>
<name>A0A1Y1JDJ3_PLAGO</name>
<dbReference type="GO" id="GO:0005829">
    <property type="term" value="C:cytosol"/>
    <property type="evidence" value="ECO:0007669"/>
    <property type="project" value="TreeGrafter"/>
</dbReference>
<dbReference type="EMBL" id="BDQF01000006">
    <property type="protein sequence ID" value="GAW79758.1"/>
    <property type="molecule type" value="Genomic_DNA"/>
</dbReference>
<feature type="binding site" evidence="13">
    <location>
        <position position="195"/>
    </location>
    <ligand>
        <name>Zn(2+)</name>
        <dbReference type="ChEBI" id="CHEBI:29105"/>
    </ligand>
</feature>
<feature type="domain" description="USP" evidence="16">
    <location>
        <begin position="326"/>
        <end position="867"/>
    </location>
</feature>
<dbReference type="PANTHER" id="PTHR24006">
    <property type="entry name" value="UBIQUITIN CARBOXYL-TERMINAL HYDROLASE"/>
    <property type="match status" value="1"/>
</dbReference>
<dbReference type="Pfam" id="PF02148">
    <property type="entry name" value="zf-UBP"/>
    <property type="match status" value="1"/>
</dbReference>
<dbReference type="Gene3D" id="3.90.70.10">
    <property type="entry name" value="Cysteine proteinases"/>
    <property type="match status" value="1"/>
</dbReference>
<evidence type="ECO:0000313" key="18">
    <source>
        <dbReference type="EMBL" id="GAW79758.1"/>
    </source>
</evidence>
<dbReference type="GO" id="GO:0005634">
    <property type="term" value="C:nucleus"/>
    <property type="evidence" value="ECO:0007669"/>
    <property type="project" value="TreeGrafter"/>
</dbReference>
<dbReference type="PROSITE" id="PS50271">
    <property type="entry name" value="ZF_UBP"/>
    <property type="match status" value="1"/>
</dbReference>
<dbReference type="GO" id="GO:0004843">
    <property type="term" value="F:cysteine-type deubiquitinase activity"/>
    <property type="evidence" value="ECO:0007669"/>
    <property type="project" value="UniProtKB-EC"/>
</dbReference>
<evidence type="ECO:0000256" key="9">
    <source>
        <dbReference type="ARBA" id="ARBA00022801"/>
    </source>
</evidence>
<dbReference type="Pfam" id="PF00443">
    <property type="entry name" value="UCH"/>
    <property type="match status" value="1"/>
</dbReference>
<dbReference type="InterPro" id="IPR050164">
    <property type="entry name" value="Peptidase_C19"/>
</dbReference>
<keyword evidence="7 14" id="KW-0863">Zinc-finger</keyword>
<organism evidence="18 19">
    <name type="scientific">Plasmodium gonderi</name>
    <dbReference type="NCBI Taxonomy" id="77519"/>
    <lineage>
        <taxon>Eukaryota</taxon>
        <taxon>Sar</taxon>
        <taxon>Alveolata</taxon>
        <taxon>Apicomplexa</taxon>
        <taxon>Aconoidasida</taxon>
        <taxon>Haemosporida</taxon>
        <taxon>Plasmodiidae</taxon>
        <taxon>Plasmodium</taxon>
        <taxon>Plasmodium (Plasmodium)</taxon>
    </lineage>
</organism>
<dbReference type="PROSITE" id="PS00972">
    <property type="entry name" value="USP_1"/>
    <property type="match status" value="1"/>
</dbReference>
<dbReference type="OrthoDB" id="361536at2759"/>
<dbReference type="InterPro" id="IPR038765">
    <property type="entry name" value="Papain-like_cys_pep_sf"/>
</dbReference>
<evidence type="ECO:0000259" key="16">
    <source>
        <dbReference type="PROSITE" id="PS50235"/>
    </source>
</evidence>
<evidence type="ECO:0000256" key="11">
    <source>
        <dbReference type="ARBA" id="ARBA00022833"/>
    </source>
</evidence>
<evidence type="ECO:0000256" key="7">
    <source>
        <dbReference type="ARBA" id="ARBA00022771"/>
    </source>
</evidence>
<dbReference type="OMA" id="FVPCEHT"/>
<evidence type="ECO:0000256" key="4">
    <source>
        <dbReference type="ARBA" id="ARBA00022670"/>
    </source>
</evidence>
<keyword evidence="9 18" id="KW-0378">Hydrolase</keyword>
<evidence type="ECO:0000259" key="17">
    <source>
        <dbReference type="PROSITE" id="PS50271"/>
    </source>
</evidence>
<dbReference type="Gene3D" id="3.30.40.10">
    <property type="entry name" value="Zinc/RING finger domain, C3HC4 (zinc finger)"/>
    <property type="match status" value="2"/>
</dbReference>
<keyword evidence="6" id="KW-0677">Repeat</keyword>
<dbReference type="SMART" id="SM00290">
    <property type="entry name" value="ZnF_UBP"/>
    <property type="match status" value="1"/>
</dbReference>
<keyword evidence="4" id="KW-0645">Protease</keyword>
<comment type="catalytic activity">
    <reaction evidence="1">
        <text>Thiol-dependent hydrolysis of ester, thioester, amide, peptide and isopeptide bonds formed by the C-terminal Gly of ubiquitin (a 76-residue protein attached to proteins as an intracellular targeting signal).</text>
        <dbReference type="EC" id="3.4.19.12"/>
    </reaction>
</comment>
<dbReference type="PROSITE" id="PS50030">
    <property type="entry name" value="UBA"/>
    <property type="match status" value="2"/>
</dbReference>
<accession>A0A1Y1JDJ3</accession>
<evidence type="ECO:0000256" key="10">
    <source>
        <dbReference type="ARBA" id="ARBA00022807"/>
    </source>
</evidence>
<keyword evidence="19" id="KW-1185">Reference proteome</keyword>
<dbReference type="Proteomes" id="UP000195521">
    <property type="component" value="Unassembled WGS sequence"/>
</dbReference>
<feature type="domain" description="UBA" evidence="15">
    <location>
        <begin position="690"/>
        <end position="731"/>
    </location>
</feature>
<dbReference type="InterPro" id="IPR016652">
    <property type="entry name" value="Ubiquitinyl_hydrolase"/>
</dbReference>
<keyword evidence="8" id="KW-0833">Ubl conjugation pathway</keyword>
<dbReference type="InterPro" id="IPR001607">
    <property type="entry name" value="Znf_UBP"/>
</dbReference>
<keyword evidence="10" id="KW-0788">Thiol protease</keyword>